<evidence type="ECO:0000259" key="1">
    <source>
        <dbReference type="PROSITE" id="PS51462"/>
    </source>
</evidence>
<dbReference type="FunFam" id="3.90.79.10:FF:000019">
    <property type="entry name" value="Thiamin pyrophosphokinase, putative"/>
    <property type="match status" value="1"/>
</dbReference>
<evidence type="ECO:0000313" key="3">
    <source>
        <dbReference type="Proteomes" id="UP000005667"/>
    </source>
</evidence>
<dbReference type="Proteomes" id="UP000005667">
    <property type="component" value="Chromosome"/>
</dbReference>
<protein>
    <submittedName>
        <fullName evidence="2">NTP pyrophosphohydrolase (NUDIX domain)</fullName>
    </submittedName>
</protein>
<dbReference type="InterPro" id="IPR015797">
    <property type="entry name" value="NUDIX_hydrolase-like_dom_sf"/>
</dbReference>
<dbReference type="InterPro" id="IPR000086">
    <property type="entry name" value="NUDIX_hydrolase_dom"/>
</dbReference>
<reference evidence="3" key="1">
    <citation type="journal article" date="2011" name="PLoS Genet.">
        <title>Azospirillum genomes reveal transition of bacteria from aquatic to terrestrial environments.</title>
        <authorList>
            <person name="Wisniewski-Dye F."/>
            <person name="Borziak K."/>
            <person name="Khalsa-Moyers G."/>
            <person name="Alexandre G."/>
            <person name="Sukharnikov L.O."/>
            <person name="Wuichet K."/>
            <person name="Hurst G.B."/>
            <person name="McDonald W.H."/>
            <person name="Robertson J.S."/>
            <person name="Barbe V."/>
            <person name="Calteau A."/>
            <person name="Rouy Z."/>
            <person name="Mangenot S."/>
            <person name="Prigent-Combaret C."/>
            <person name="Normand P."/>
            <person name="Boyer M."/>
            <person name="Siguier P."/>
            <person name="Dessaux Y."/>
            <person name="Elmerich C."/>
            <person name="Condemine G."/>
            <person name="Krishnen G."/>
            <person name="Kennedy I."/>
            <person name="Paterson A.H."/>
            <person name="Gonzalez V."/>
            <person name="Mavingui P."/>
            <person name="Zhulin I.B."/>
        </authorList>
    </citation>
    <scope>NUCLEOTIDE SEQUENCE [LARGE SCALE GENOMIC DNA]</scope>
    <source>
        <strain evidence="3">4B</strain>
    </source>
</reference>
<dbReference type="EMBL" id="FQ311868">
    <property type="protein sequence ID" value="CBS85700.1"/>
    <property type="molecule type" value="Genomic_DNA"/>
</dbReference>
<dbReference type="HOGENOM" id="CLU_048013_1_1_5"/>
<dbReference type="AlphaFoldDB" id="G7Z8D9"/>
<keyword evidence="3" id="KW-1185">Reference proteome</keyword>
<dbReference type="PANTHER" id="PTHR13622:SF8">
    <property type="entry name" value="THIAMIN PYROPHOSPHOKINASE 1"/>
    <property type="match status" value="1"/>
</dbReference>
<dbReference type="STRING" id="862719.AZOLI_0297"/>
<dbReference type="PROSITE" id="PS51462">
    <property type="entry name" value="NUDIX"/>
    <property type="match status" value="1"/>
</dbReference>
<organism evidence="2 3">
    <name type="scientific">Azospirillum lipoferum (strain 4B)</name>
    <dbReference type="NCBI Taxonomy" id="862719"/>
    <lineage>
        <taxon>Bacteria</taxon>
        <taxon>Pseudomonadati</taxon>
        <taxon>Pseudomonadota</taxon>
        <taxon>Alphaproteobacteria</taxon>
        <taxon>Rhodospirillales</taxon>
        <taxon>Azospirillaceae</taxon>
        <taxon>Azospirillum</taxon>
    </lineage>
</organism>
<accession>G7Z8D9</accession>
<name>G7Z8D9_AZOL4</name>
<sequence length="291" mass="31876">METMSFLDHIRACNAHDLSGFRPFELDGHTVGWVRHALAEALPGVDPGFVVTPDRLTIAPEIRDFEARSTLLDHAAAYLVEQGTVTALRGEYYPVLPRWGAEPLARLDRAAVGAFGIEAFGLHINGYVRDETAGNGAGGLLLWVGRRARDREVAPGQLDNLIAGGQPIGLTLAENLEKEAAEEAGLDAETARRAVPVGAISYTMETPAGLKRDRLFVYDLELPPGLTPVNTDGEVEVFELWPLDKVAESVRGTGDWKFNVNLVVTDFLIRHGWLTPENEPDYLEIVCGLRR</sequence>
<dbReference type="SUPFAM" id="SSF55811">
    <property type="entry name" value="Nudix"/>
    <property type="match status" value="1"/>
</dbReference>
<proteinExistence type="predicted"/>
<dbReference type="CDD" id="cd03676">
    <property type="entry name" value="NUDIX_Tnr3_like"/>
    <property type="match status" value="1"/>
</dbReference>
<dbReference type="KEGG" id="ali:AZOLI_0297"/>
<feature type="domain" description="Nudix hydrolase" evidence="1">
    <location>
        <begin position="119"/>
        <end position="264"/>
    </location>
</feature>
<gene>
    <name evidence="2" type="ordered locus">AZOLI_0297</name>
</gene>
<dbReference type="GO" id="GO:0044715">
    <property type="term" value="F:8-oxo-dGDP phosphatase activity"/>
    <property type="evidence" value="ECO:0007669"/>
    <property type="project" value="TreeGrafter"/>
</dbReference>
<dbReference type="Gene3D" id="3.90.79.10">
    <property type="entry name" value="Nucleoside Triphosphate Pyrophosphohydrolase"/>
    <property type="match status" value="1"/>
</dbReference>
<dbReference type="PANTHER" id="PTHR13622">
    <property type="entry name" value="THIAMIN PYROPHOSPHOKINASE"/>
    <property type="match status" value="1"/>
</dbReference>
<dbReference type="InterPro" id="IPR031804">
    <property type="entry name" value="DUF4743"/>
</dbReference>
<evidence type="ECO:0000313" key="2">
    <source>
        <dbReference type="EMBL" id="CBS85700.1"/>
    </source>
</evidence>
<dbReference type="Pfam" id="PF15916">
    <property type="entry name" value="DUF4743"/>
    <property type="match status" value="1"/>
</dbReference>